<reference evidence="4" key="1">
    <citation type="submission" date="2020-11" db="EMBL/GenBank/DDBJ databases">
        <authorList>
            <consortium name="DOE Joint Genome Institute"/>
            <person name="Ahrendt S."/>
            <person name="Riley R."/>
            <person name="Andreopoulos W."/>
            <person name="LaButti K."/>
            <person name="Pangilinan J."/>
            <person name="Ruiz-duenas F.J."/>
            <person name="Barrasa J.M."/>
            <person name="Sanchez-Garcia M."/>
            <person name="Camarero S."/>
            <person name="Miyauchi S."/>
            <person name="Serrano A."/>
            <person name="Linde D."/>
            <person name="Babiker R."/>
            <person name="Drula E."/>
            <person name="Ayuso-Fernandez I."/>
            <person name="Pacheco R."/>
            <person name="Padilla G."/>
            <person name="Ferreira P."/>
            <person name="Barriuso J."/>
            <person name="Kellner H."/>
            <person name="Castanera R."/>
            <person name="Alfaro M."/>
            <person name="Ramirez L."/>
            <person name="Pisabarro A.G."/>
            <person name="Kuo A."/>
            <person name="Tritt A."/>
            <person name="Lipzen A."/>
            <person name="He G."/>
            <person name="Yan M."/>
            <person name="Ng V."/>
            <person name="Cullen D."/>
            <person name="Martin F."/>
            <person name="Rosso M.-N."/>
            <person name="Henrissat B."/>
            <person name="Hibbett D."/>
            <person name="Martinez A.T."/>
            <person name="Grigoriev I.V."/>
        </authorList>
    </citation>
    <scope>NUCLEOTIDE SEQUENCE</scope>
    <source>
        <strain evidence="4">AH 44721</strain>
    </source>
</reference>
<comment type="caution">
    <text evidence="4">The sequence shown here is derived from an EMBL/GenBank/DDBJ whole genome shotgun (WGS) entry which is preliminary data.</text>
</comment>
<keyword evidence="2" id="KW-0472">Membrane</keyword>
<dbReference type="OrthoDB" id="445556at2759"/>
<dbReference type="SUPFAM" id="SSF46565">
    <property type="entry name" value="Chaperone J-domain"/>
    <property type="match status" value="1"/>
</dbReference>
<dbReference type="InterPro" id="IPR036869">
    <property type="entry name" value="J_dom_sf"/>
</dbReference>
<keyword evidence="5" id="KW-1185">Reference proteome</keyword>
<evidence type="ECO:0000256" key="1">
    <source>
        <dbReference type="SAM" id="MobiDB-lite"/>
    </source>
</evidence>
<feature type="transmembrane region" description="Helical" evidence="2">
    <location>
        <begin position="166"/>
        <end position="184"/>
    </location>
</feature>
<keyword evidence="2" id="KW-1133">Transmembrane helix</keyword>
<feature type="region of interest" description="Disordered" evidence="1">
    <location>
        <begin position="198"/>
        <end position="228"/>
    </location>
</feature>
<dbReference type="Gene3D" id="1.10.287.110">
    <property type="entry name" value="DnaJ domain"/>
    <property type="match status" value="1"/>
</dbReference>
<feature type="compositionally biased region" description="Basic and acidic residues" evidence="1">
    <location>
        <begin position="201"/>
        <end position="218"/>
    </location>
</feature>
<dbReference type="SMART" id="SM00271">
    <property type="entry name" value="DnaJ"/>
    <property type="match status" value="1"/>
</dbReference>
<evidence type="ECO:0000313" key="5">
    <source>
        <dbReference type="Proteomes" id="UP000724874"/>
    </source>
</evidence>
<protein>
    <recommendedName>
        <fullName evidence="3">J domain-containing protein</fullName>
    </recommendedName>
</protein>
<dbReference type="InterPro" id="IPR001623">
    <property type="entry name" value="DnaJ_domain"/>
</dbReference>
<keyword evidence="2" id="KW-0812">Transmembrane</keyword>
<dbReference type="EMBL" id="JADNYJ010000061">
    <property type="protein sequence ID" value="KAF8895723.1"/>
    <property type="molecule type" value="Genomic_DNA"/>
</dbReference>
<dbReference type="Pfam" id="PF00226">
    <property type="entry name" value="DnaJ"/>
    <property type="match status" value="1"/>
</dbReference>
<evidence type="ECO:0000259" key="3">
    <source>
        <dbReference type="PROSITE" id="PS50076"/>
    </source>
</evidence>
<dbReference type="CDD" id="cd06257">
    <property type="entry name" value="DnaJ"/>
    <property type="match status" value="1"/>
</dbReference>
<evidence type="ECO:0000313" key="4">
    <source>
        <dbReference type="EMBL" id="KAF8895723.1"/>
    </source>
</evidence>
<name>A0A9P5NL82_GYMJU</name>
<dbReference type="Proteomes" id="UP000724874">
    <property type="component" value="Unassembled WGS sequence"/>
</dbReference>
<accession>A0A9P5NL82</accession>
<dbReference type="AlphaFoldDB" id="A0A9P5NL82"/>
<evidence type="ECO:0000256" key="2">
    <source>
        <dbReference type="SAM" id="Phobius"/>
    </source>
</evidence>
<feature type="domain" description="J" evidence="3">
    <location>
        <begin position="59"/>
        <end position="140"/>
    </location>
</feature>
<organism evidence="4 5">
    <name type="scientific">Gymnopilus junonius</name>
    <name type="common">Spectacular rustgill mushroom</name>
    <name type="synonym">Gymnopilus spectabilis subsp. junonius</name>
    <dbReference type="NCBI Taxonomy" id="109634"/>
    <lineage>
        <taxon>Eukaryota</taxon>
        <taxon>Fungi</taxon>
        <taxon>Dikarya</taxon>
        <taxon>Basidiomycota</taxon>
        <taxon>Agaricomycotina</taxon>
        <taxon>Agaricomycetes</taxon>
        <taxon>Agaricomycetidae</taxon>
        <taxon>Agaricales</taxon>
        <taxon>Agaricineae</taxon>
        <taxon>Hymenogastraceae</taxon>
        <taxon>Gymnopilus</taxon>
    </lineage>
</organism>
<proteinExistence type="predicted"/>
<dbReference type="PROSITE" id="PS50076">
    <property type="entry name" value="DNAJ_2"/>
    <property type="match status" value="1"/>
</dbReference>
<sequence length="228" mass="26064">MSRTLSVNFNVWAISNQCRHRKFPHFIRCINAATTAEYASSNTDRQSNPFPYPTHRNPTPHQLFHLPINATKLEIKARYYDLVRLYHPDKISDSTDPTVALARFRAITAAYDALRGKTPLKEGVFHDGSSDLEARYRTTASYRAMRQKRQELYNSGAVDDSRKDKLILAGLIMTVAFVVIHTSLTRREAMAAMLVESRSFASDRQHRQKPVEDYRLSQDPEPPNNATP</sequence>
<gene>
    <name evidence="4" type="ORF">CPB84DRAFT_1782293</name>
</gene>